<dbReference type="EMBL" id="GISG01165910">
    <property type="protein sequence ID" value="MBA4650639.1"/>
    <property type="molecule type" value="Transcribed_RNA"/>
</dbReference>
<evidence type="ECO:0000313" key="10">
    <source>
        <dbReference type="EMBL" id="MBA4650639.1"/>
    </source>
</evidence>
<keyword evidence="8" id="KW-0968">Cytoplasmic vesicle</keyword>
<evidence type="ECO:0000256" key="1">
    <source>
        <dbReference type="ARBA" id="ARBA00004132"/>
    </source>
</evidence>
<dbReference type="GO" id="GO:0072583">
    <property type="term" value="P:clathrin-dependent endocytosis"/>
    <property type="evidence" value="ECO:0007669"/>
    <property type="project" value="InterPro"/>
</dbReference>
<dbReference type="GO" id="GO:0005545">
    <property type="term" value="F:1-phosphatidylinositol binding"/>
    <property type="evidence" value="ECO:0007669"/>
    <property type="project" value="TreeGrafter"/>
</dbReference>
<sequence length="340" mass="38091">MGRPSSNSKKMRNLVGILKDKVSLIKATLLLSKKSATFNVAVLRVTTHFPVDPPPEAAVDDVLALGHHHQPGASAVVGSLLRRLRRTQNVYVALKCLLTLHHILARGSPVLKDQISSAIGPHNNLLNLSNFRDESDPDTWEISAWVRWYAAVLEQGLLLDHRSPSASQNGETLGQRISTTTLLNEMGLLVGMVEQICQSPESLHYQKINLVHEVMRLVGEDYRMTMREILARIAELGKRIDDLSDEELNDVWFGLKKLEECKEKVVLMFLNKKMNDGGWDLIAQMSKDVEGVKHRRASLRLVKFQGSGSTRLGGEIIPLRTRGKRWLDVPWNPLVVPQAC</sequence>
<dbReference type="GO" id="GO:0000149">
    <property type="term" value="F:SNARE binding"/>
    <property type="evidence" value="ECO:0007669"/>
    <property type="project" value="TreeGrafter"/>
</dbReference>
<dbReference type="InterPro" id="IPR011417">
    <property type="entry name" value="ANTH_dom"/>
</dbReference>
<dbReference type="PANTHER" id="PTHR22951:SF24">
    <property type="entry name" value="ENTH DOMAIN-CONTAINING PROTEIN"/>
    <property type="match status" value="1"/>
</dbReference>
<evidence type="ECO:0000256" key="8">
    <source>
        <dbReference type="ARBA" id="ARBA00023329"/>
    </source>
</evidence>
<evidence type="ECO:0000259" key="9">
    <source>
        <dbReference type="PROSITE" id="PS50942"/>
    </source>
</evidence>
<name>A0A7C8ZSL8_OPUST</name>
<dbReference type="CDD" id="cd16987">
    <property type="entry name" value="ANTH_N_AP180_plant"/>
    <property type="match status" value="1"/>
</dbReference>
<dbReference type="GO" id="GO:0005794">
    <property type="term" value="C:Golgi apparatus"/>
    <property type="evidence" value="ECO:0007669"/>
    <property type="project" value="UniProtKB-SubCell"/>
</dbReference>
<dbReference type="GO" id="GO:0030136">
    <property type="term" value="C:clathrin-coated vesicle"/>
    <property type="evidence" value="ECO:0007669"/>
    <property type="project" value="UniProtKB-SubCell"/>
</dbReference>
<reference evidence="10" key="2">
    <citation type="submission" date="2020-07" db="EMBL/GenBank/DDBJ databases">
        <authorList>
            <person name="Vera ALvarez R."/>
            <person name="Arias-Moreno D.M."/>
            <person name="Jimenez-Jacinto V."/>
            <person name="Jimenez-Bremont J.F."/>
            <person name="Swaminathan K."/>
            <person name="Moose S.P."/>
            <person name="Guerrero-Gonzalez M.L."/>
            <person name="Marino-Ramirez L."/>
            <person name="Landsman D."/>
            <person name="Rodriguez-Kessler M."/>
            <person name="Delgado-Sanchez P."/>
        </authorList>
    </citation>
    <scope>NUCLEOTIDE SEQUENCE</scope>
    <source>
        <tissue evidence="10">Cladode</tissue>
    </source>
</reference>
<reference evidence="10" key="1">
    <citation type="journal article" date="2013" name="J. Plant Res.">
        <title>Effect of fungi and light on seed germination of three Opuntia species from semiarid lands of central Mexico.</title>
        <authorList>
            <person name="Delgado-Sanchez P."/>
            <person name="Jimenez-Bremont J.F."/>
            <person name="Guerrero-Gonzalez Mde L."/>
            <person name="Flores J."/>
        </authorList>
    </citation>
    <scope>NUCLEOTIDE SEQUENCE</scope>
    <source>
        <tissue evidence="10">Cladode</tissue>
    </source>
</reference>
<dbReference type="SUPFAM" id="SSF48464">
    <property type="entry name" value="ENTH/VHS domain"/>
    <property type="match status" value="1"/>
</dbReference>
<keyword evidence="7" id="KW-0168">Coated pit</keyword>
<dbReference type="PROSITE" id="PS50942">
    <property type="entry name" value="ENTH"/>
    <property type="match status" value="1"/>
</dbReference>
<keyword evidence="6" id="KW-0472">Membrane</keyword>
<keyword evidence="4" id="KW-0254">Endocytosis</keyword>
<dbReference type="InterPro" id="IPR013809">
    <property type="entry name" value="ENTH"/>
</dbReference>
<dbReference type="InterPro" id="IPR048050">
    <property type="entry name" value="ANTH_N_plant"/>
</dbReference>
<dbReference type="InterPro" id="IPR045192">
    <property type="entry name" value="AP180-like"/>
</dbReference>
<organism evidence="10">
    <name type="scientific">Opuntia streptacantha</name>
    <name type="common">Prickly pear cactus</name>
    <name type="synonym">Opuntia cardona</name>
    <dbReference type="NCBI Taxonomy" id="393608"/>
    <lineage>
        <taxon>Eukaryota</taxon>
        <taxon>Viridiplantae</taxon>
        <taxon>Streptophyta</taxon>
        <taxon>Embryophyta</taxon>
        <taxon>Tracheophyta</taxon>
        <taxon>Spermatophyta</taxon>
        <taxon>Magnoliopsida</taxon>
        <taxon>eudicotyledons</taxon>
        <taxon>Gunneridae</taxon>
        <taxon>Pentapetalae</taxon>
        <taxon>Caryophyllales</taxon>
        <taxon>Cactineae</taxon>
        <taxon>Cactaceae</taxon>
        <taxon>Opuntioideae</taxon>
        <taxon>Opuntia</taxon>
    </lineage>
</organism>
<protein>
    <recommendedName>
        <fullName evidence="9">ENTH domain-containing protein</fullName>
    </recommendedName>
</protein>
<dbReference type="SMART" id="SM00273">
    <property type="entry name" value="ENTH"/>
    <property type="match status" value="1"/>
</dbReference>
<dbReference type="PANTHER" id="PTHR22951">
    <property type="entry name" value="CLATHRIN ASSEMBLY PROTEIN"/>
    <property type="match status" value="1"/>
</dbReference>
<dbReference type="Pfam" id="PF07651">
    <property type="entry name" value="ANTH"/>
    <property type="match status" value="1"/>
</dbReference>
<dbReference type="GO" id="GO:0005546">
    <property type="term" value="F:phosphatidylinositol-4,5-bisphosphate binding"/>
    <property type="evidence" value="ECO:0007669"/>
    <property type="project" value="TreeGrafter"/>
</dbReference>
<dbReference type="InterPro" id="IPR008942">
    <property type="entry name" value="ENTH_VHS"/>
</dbReference>
<dbReference type="GO" id="GO:0005905">
    <property type="term" value="C:clathrin-coated pit"/>
    <property type="evidence" value="ECO:0007669"/>
    <property type="project" value="UniProtKB-SubCell"/>
</dbReference>
<evidence type="ECO:0000256" key="5">
    <source>
        <dbReference type="ARBA" id="ARBA00023034"/>
    </source>
</evidence>
<evidence type="ECO:0000256" key="6">
    <source>
        <dbReference type="ARBA" id="ARBA00023136"/>
    </source>
</evidence>
<evidence type="ECO:0000256" key="3">
    <source>
        <dbReference type="ARBA" id="ARBA00004600"/>
    </source>
</evidence>
<proteinExistence type="predicted"/>
<dbReference type="GO" id="GO:0006900">
    <property type="term" value="P:vesicle budding from membrane"/>
    <property type="evidence" value="ECO:0007669"/>
    <property type="project" value="TreeGrafter"/>
</dbReference>
<accession>A0A7C8ZSL8</accession>
<dbReference type="Gene3D" id="1.25.40.90">
    <property type="match status" value="1"/>
</dbReference>
<dbReference type="AlphaFoldDB" id="A0A7C8ZSL8"/>
<evidence type="ECO:0000256" key="7">
    <source>
        <dbReference type="ARBA" id="ARBA00023176"/>
    </source>
</evidence>
<comment type="subcellular location">
    <subcellularLocation>
        <location evidence="1">Cytoplasmic vesicle</location>
        <location evidence="1">Clathrin-coated vesicle</location>
    </subcellularLocation>
    <subcellularLocation>
        <location evidence="2">Golgi apparatus</location>
    </subcellularLocation>
    <subcellularLocation>
        <location evidence="3">Membrane</location>
        <location evidence="3">Clathrin-coated pit</location>
    </subcellularLocation>
</comment>
<keyword evidence="5" id="KW-0333">Golgi apparatus</keyword>
<evidence type="ECO:0000256" key="4">
    <source>
        <dbReference type="ARBA" id="ARBA00022583"/>
    </source>
</evidence>
<evidence type="ECO:0000256" key="2">
    <source>
        <dbReference type="ARBA" id="ARBA00004555"/>
    </source>
</evidence>
<dbReference type="GO" id="GO:0032050">
    <property type="term" value="F:clathrin heavy chain binding"/>
    <property type="evidence" value="ECO:0007669"/>
    <property type="project" value="TreeGrafter"/>
</dbReference>
<feature type="domain" description="ENTH" evidence="9">
    <location>
        <begin position="30"/>
        <end position="167"/>
    </location>
</feature>
<dbReference type="GO" id="GO:0048268">
    <property type="term" value="P:clathrin coat assembly"/>
    <property type="evidence" value="ECO:0007669"/>
    <property type="project" value="InterPro"/>
</dbReference>